<gene>
    <name evidence="1" type="ORF">LEP1GSC043_0799</name>
</gene>
<dbReference type="AlphaFoldDB" id="N1UF67"/>
<comment type="caution">
    <text evidence="1">The sequence shown here is derived from an EMBL/GenBank/DDBJ whole genome shotgun (WGS) entry which is preliminary data.</text>
</comment>
<name>N1UF67_9LEPT</name>
<evidence type="ECO:0000313" key="1">
    <source>
        <dbReference type="EMBL" id="EMY16574.1"/>
    </source>
</evidence>
<dbReference type="EMBL" id="AHMI02000001">
    <property type="protein sequence ID" value="EMY16574.1"/>
    <property type="molecule type" value="Genomic_DNA"/>
</dbReference>
<reference evidence="1 2" key="1">
    <citation type="submission" date="2013-02" db="EMBL/GenBank/DDBJ databases">
        <authorList>
            <person name="Harkins D.M."/>
            <person name="Durkin A.S."/>
            <person name="Brinkac L.M."/>
            <person name="Haft D.H."/>
            <person name="Selengut J.D."/>
            <person name="Sanka R."/>
            <person name="DePew J."/>
            <person name="Purushe J."/>
            <person name="Haake D.A."/>
            <person name="Matsunaga J."/>
            <person name="Vinetz J.M."/>
            <person name="Sutton G.G."/>
            <person name="Nierman W.C."/>
            <person name="Fouts D.E."/>
        </authorList>
    </citation>
    <scope>NUCLEOTIDE SEQUENCE [LARGE SCALE GENOMIC DNA]</scope>
    <source>
        <strain evidence="1 2">Ecochallenge</strain>
    </source>
</reference>
<dbReference type="Proteomes" id="UP000012249">
    <property type="component" value="Unassembled WGS sequence"/>
</dbReference>
<protein>
    <submittedName>
        <fullName evidence="1">Uncharacterized protein</fullName>
    </submittedName>
</protein>
<proteinExistence type="predicted"/>
<evidence type="ECO:0000313" key="2">
    <source>
        <dbReference type="Proteomes" id="UP000012249"/>
    </source>
</evidence>
<sequence length="61" mass="7238">MKLFRKKISKFLNRQSIIGNVSSANSFFCRNLNFERVPKPFDLIRISTDRYNCSYVLEQGF</sequence>
<accession>N1UF67</accession>
<organism evidence="1 2">
    <name type="scientific">Leptospira weilii str. Ecochallenge</name>
    <dbReference type="NCBI Taxonomy" id="1049986"/>
    <lineage>
        <taxon>Bacteria</taxon>
        <taxon>Pseudomonadati</taxon>
        <taxon>Spirochaetota</taxon>
        <taxon>Spirochaetia</taxon>
        <taxon>Leptospirales</taxon>
        <taxon>Leptospiraceae</taxon>
        <taxon>Leptospira</taxon>
    </lineage>
</organism>